<comment type="similarity">
    <text evidence="2 6">Belongs to the flagella basal body rod proteins family.</text>
</comment>
<evidence type="ECO:0000256" key="1">
    <source>
        <dbReference type="ARBA" id="ARBA00004117"/>
    </source>
</evidence>
<dbReference type="EMBL" id="JAXAVX010000011">
    <property type="protein sequence ID" value="MDX8153209.1"/>
    <property type="molecule type" value="Genomic_DNA"/>
</dbReference>
<gene>
    <name evidence="8" type="ORF">SK069_16545</name>
</gene>
<reference evidence="8 9" key="1">
    <citation type="submission" date="2023-11" db="EMBL/GenBank/DDBJ databases">
        <authorList>
            <person name="Xu M."/>
            <person name="Jiang T."/>
        </authorList>
    </citation>
    <scope>NUCLEOTIDE SEQUENCE [LARGE SCALE GENOMIC DNA]</scope>
    <source>
        <strain evidence="8 9">SD</strain>
    </source>
</reference>
<dbReference type="Proteomes" id="UP001277761">
    <property type="component" value="Unassembled WGS sequence"/>
</dbReference>
<keyword evidence="8" id="KW-0282">Flagellum</keyword>
<dbReference type="PIRSF" id="PIRSF002889">
    <property type="entry name" value="Rod_FlgB"/>
    <property type="match status" value="1"/>
</dbReference>
<organism evidence="8 9">
    <name type="scientific">Patulibacter brassicae</name>
    <dbReference type="NCBI Taxonomy" id="1705717"/>
    <lineage>
        <taxon>Bacteria</taxon>
        <taxon>Bacillati</taxon>
        <taxon>Actinomycetota</taxon>
        <taxon>Thermoleophilia</taxon>
        <taxon>Solirubrobacterales</taxon>
        <taxon>Patulibacteraceae</taxon>
        <taxon>Patulibacter</taxon>
    </lineage>
</organism>
<feature type="domain" description="Flagellar basal body rod protein N-terminal" evidence="7">
    <location>
        <begin position="22"/>
        <end position="47"/>
    </location>
</feature>
<protein>
    <recommendedName>
        <fullName evidence="3 6">Flagellar basal body rod protein FlgB</fullName>
    </recommendedName>
</protein>
<evidence type="ECO:0000259" key="7">
    <source>
        <dbReference type="Pfam" id="PF00460"/>
    </source>
</evidence>
<dbReference type="InterPro" id="IPR019776">
    <property type="entry name" value="Flagellar_basal_body_rod_CS"/>
</dbReference>
<keyword evidence="9" id="KW-1185">Reference proteome</keyword>
<comment type="function">
    <text evidence="5 6">Structural component of flagellum, the bacterial motility apparatus. Part of the rod structure of flagellar basal body.</text>
</comment>
<name>A0ABU4VNL0_9ACTN</name>
<dbReference type="Pfam" id="PF00460">
    <property type="entry name" value="Flg_bb_rod"/>
    <property type="match status" value="1"/>
</dbReference>
<dbReference type="RefSeq" id="WP_319955358.1">
    <property type="nucleotide sequence ID" value="NZ_JAXAVX010000011.1"/>
</dbReference>
<dbReference type="InterPro" id="IPR006300">
    <property type="entry name" value="FlgB"/>
</dbReference>
<comment type="subunit">
    <text evidence="6">The basal body constitutes a major portion of the flagellar organelle and consists of a number of rings mounted on a central rod.</text>
</comment>
<evidence type="ECO:0000256" key="6">
    <source>
        <dbReference type="PIRNR" id="PIRNR002889"/>
    </source>
</evidence>
<evidence type="ECO:0000256" key="4">
    <source>
        <dbReference type="ARBA" id="ARBA00023143"/>
    </source>
</evidence>
<sequence length="124" mass="12968">MDRTTTTPAVSLIDPTQQALNSAIQGAAMRQQLLTANLANVNTPGYQRQDVDFHAQLRSAMATGETSAAFTPAVERGAQSADGNGIDLERESAELAKNALDQQALVSVARSRIDILTTAIGSGA</sequence>
<comment type="subcellular location">
    <subcellularLocation>
        <location evidence="1 6">Bacterial flagellum basal body</location>
    </subcellularLocation>
</comment>
<evidence type="ECO:0000313" key="8">
    <source>
        <dbReference type="EMBL" id="MDX8153209.1"/>
    </source>
</evidence>
<accession>A0ABU4VNL0</accession>
<comment type="caution">
    <text evidence="8">The sequence shown here is derived from an EMBL/GenBank/DDBJ whole genome shotgun (WGS) entry which is preliminary data.</text>
</comment>
<keyword evidence="4 6" id="KW-0975">Bacterial flagellum</keyword>
<dbReference type="PROSITE" id="PS00588">
    <property type="entry name" value="FLAGELLA_BB_ROD"/>
    <property type="match status" value="1"/>
</dbReference>
<proteinExistence type="inferred from homology"/>
<evidence type="ECO:0000256" key="5">
    <source>
        <dbReference type="ARBA" id="ARBA00024934"/>
    </source>
</evidence>
<keyword evidence="8" id="KW-0969">Cilium</keyword>
<dbReference type="InterPro" id="IPR001444">
    <property type="entry name" value="Flag_bb_rod_N"/>
</dbReference>
<evidence type="ECO:0000313" key="9">
    <source>
        <dbReference type="Proteomes" id="UP001277761"/>
    </source>
</evidence>
<keyword evidence="8" id="KW-0966">Cell projection</keyword>
<evidence type="ECO:0000256" key="2">
    <source>
        <dbReference type="ARBA" id="ARBA00009677"/>
    </source>
</evidence>
<evidence type="ECO:0000256" key="3">
    <source>
        <dbReference type="ARBA" id="ARBA00014376"/>
    </source>
</evidence>